<keyword evidence="1" id="KW-0812">Transmembrane</keyword>
<dbReference type="RefSeq" id="WP_155317413.1">
    <property type="nucleotide sequence ID" value="NZ_AP021874.1"/>
</dbReference>
<sequence>MNAIPSLALAIAFSSGVAMTMKVANAKGLKLGKLLAVNYLVCSLGLAARGAWQPLPGTDSPLLWSLGIFVGFMYVLSLWLFDRAISAAGLALSTTLMRLSAALPTAGSLLLFAEPANGYQFSGLILAFACLPLAGKEPLRPGPSGKTAWGGIVWGLLLFAAYGVTDFTFKVQAELAPLADPDRFMAMIFTTALILTLPQLFKGARPGRRCLFWGAVLGLTNVLATHFWIRTLAHLPGATAYPTLALGVIALTTLASLLVWRERLRPANFAFLALAGVAVVLINLG</sequence>
<evidence type="ECO:0000256" key="1">
    <source>
        <dbReference type="SAM" id="Phobius"/>
    </source>
</evidence>
<feature type="transmembrane region" description="Helical" evidence="1">
    <location>
        <begin position="147"/>
        <end position="164"/>
    </location>
</feature>
<proteinExistence type="predicted"/>
<dbReference type="KEGG" id="dalk:DSCA_32950"/>
<name>A0A5K7YLW6_9BACT</name>
<feature type="transmembrane region" description="Helical" evidence="1">
    <location>
        <begin position="184"/>
        <end position="201"/>
    </location>
</feature>
<dbReference type="EMBL" id="AP021874">
    <property type="protein sequence ID" value="BBO69365.1"/>
    <property type="molecule type" value="Genomic_DNA"/>
</dbReference>
<keyword evidence="1" id="KW-1133">Transmembrane helix</keyword>
<accession>A0A5K7YLW6</accession>
<feature type="transmembrane region" description="Helical" evidence="1">
    <location>
        <begin position="62"/>
        <end position="81"/>
    </location>
</feature>
<reference evidence="2 3" key="1">
    <citation type="submission" date="2019-11" db="EMBL/GenBank/DDBJ databases">
        <title>Comparative genomics of hydrocarbon-degrading Desulfosarcina strains.</title>
        <authorList>
            <person name="Watanabe M."/>
            <person name="Kojima H."/>
            <person name="Fukui M."/>
        </authorList>
    </citation>
    <scope>NUCLEOTIDE SEQUENCE [LARGE SCALE GENOMIC DNA]</scope>
    <source>
        <strain evidence="2 3">PL12</strain>
    </source>
</reference>
<keyword evidence="3" id="KW-1185">Reference proteome</keyword>
<dbReference type="Proteomes" id="UP000427906">
    <property type="component" value="Chromosome"/>
</dbReference>
<dbReference type="SUPFAM" id="SSF103481">
    <property type="entry name" value="Multidrug resistance efflux transporter EmrE"/>
    <property type="match status" value="2"/>
</dbReference>
<dbReference type="Gene3D" id="1.10.3730.20">
    <property type="match status" value="1"/>
</dbReference>
<gene>
    <name evidence="2" type="ORF">DSCA_32950</name>
</gene>
<dbReference type="AlphaFoldDB" id="A0A5K7YLW6"/>
<organism evidence="2 3">
    <name type="scientific">Desulfosarcina alkanivorans</name>
    <dbReference type="NCBI Taxonomy" id="571177"/>
    <lineage>
        <taxon>Bacteria</taxon>
        <taxon>Pseudomonadati</taxon>
        <taxon>Thermodesulfobacteriota</taxon>
        <taxon>Desulfobacteria</taxon>
        <taxon>Desulfobacterales</taxon>
        <taxon>Desulfosarcinaceae</taxon>
        <taxon>Desulfosarcina</taxon>
    </lineage>
</organism>
<feature type="transmembrane region" description="Helical" evidence="1">
    <location>
        <begin position="118"/>
        <end position="135"/>
    </location>
</feature>
<feature type="transmembrane region" description="Helical" evidence="1">
    <location>
        <begin position="210"/>
        <end position="229"/>
    </location>
</feature>
<feature type="transmembrane region" description="Helical" evidence="1">
    <location>
        <begin position="241"/>
        <end position="260"/>
    </location>
</feature>
<feature type="transmembrane region" description="Helical" evidence="1">
    <location>
        <begin position="88"/>
        <end position="112"/>
    </location>
</feature>
<dbReference type="OrthoDB" id="1524053at2"/>
<evidence type="ECO:0008006" key="4">
    <source>
        <dbReference type="Google" id="ProtNLM"/>
    </source>
</evidence>
<dbReference type="InterPro" id="IPR037185">
    <property type="entry name" value="EmrE-like"/>
</dbReference>
<keyword evidence="1" id="KW-0472">Membrane</keyword>
<evidence type="ECO:0000313" key="2">
    <source>
        <dbReference type="EMBL" id="BBO69365.1"/>
    </source>
</evidence>
<feature type="transmembrane region" description="Helical" evidence="1">
    <location>
        <begin position="267"/>
        <end position="284"/>
    </location>
</feature>
<evidence type="ECO:0000313" key="3">
    <source>
        <dbReference type="Proteomes" id="UP000427906"/>
    </source>
</evidence>
<protein>
    <recommendedName>
        <fullName evidence="4">EamA domain-containing protein</fullName>
    </recommendedName>
</protein>